<dbReference type="InterPro" id="IPR000418">
    <property type="entry name" value="Ets_dom"/>
</dbReference>
<comment type="subcellular location">
    <subcellularLocation>
        <location evidence="3">Nucleus</location>
    </subcellularLocation>
</comment>
<evidence type="ECO:0000256" key="4">
    <source>
        <dbReference type="SAM" id="MobiDB-lite"/>
    </source>
</evidence>
<dbReference type="PANTHER" id="PTHR11849">
    <property type="entry name" value="ETS"/>
    <property type="match status" value="1"/>
</dbReference>
<keyword evidence="3" id="KW-0539">Nucleus</keyword>
<dbReference type="SMART" id="SM00413">
    <property type="entry name" value="ETS"/>
    <property type="match status" value="1"/>
</dbReference>
<keyword evidence="2 3" id="KW-0238">DNA-binding</keyword>
<dbReference type="GeneID" id="136803012"/>
<organism evidence="6 7">
    <name type="scientific">Clytia hemisphaerica</name>
    <dbReference type="NCBI Taxonomy" id="252671"/>
    <lineage>
        <taxon>Eukaryota</taxon>
        <taxon>Metazoa</taxon>
        <taxon>Cnidaria</taxon>
        <taxon>Hydrozoa</taxon>
        <taxon>Hydroidolina</taxon>
        <taxon>Leptothecata</taxon>
        <taxon>Obeliida</taxon>
        <taxon>Clytiidae</taxon>
        <taxon>Clytia</taxon>
    </lineage>
</organism>
<feature type="compositionally biased region" description="Polar residues" evidence="4">
    <location>
        <begin position="265"/>
        <end position="280"/>
    </location>
</feature>
<dbReference type="GO" id="GO:0043565">
    <property type="term" value="F:sequence-specific DNA binding"/>
    <property type="evidence" value="ECO:0007669"/>
    <property type="project" value="InterPro"/>
</dbReference>
<dbReference type="InterPro" id="IPR036390">
    <property type="entry name" value="WH_DNA-bd_sf"/>
</dbReference>
<name>A0A7M5VGQ1_9CNID</name>
<dbReference type="Gene3D" id="1.10.10.10">
    <property type="entry name" value="Winged helix-like DNA-binding domain superfamily/Winged helix DNA-binding domain"/>
    <property type="match status" value="1"/>
</dbReference>
<evidence type="ECO:0000256" key="3">
    <source>
        <dbReference type="RuleBase" id="RU004019"/>
    </source>
</evidence>
<reference evidence="6" key="1">
    <citation type="submission" date="2021-01" db="UniProtKB">
        <authorList>
            <consortium name="EnsemblMetazoa"/>
        </authorList>
    </citation>
    <scope>IDENTIFICATION</scope>
</reference>
<evidence type="ECO:0000256" key="1">
    <source>
        <dbReference type="ARBA" id="ARBA00005562"/>
    </source>
</evidence>
<feature type="compositionally biased region" description="Polar residues" evidence="4">
    <location>
        <begin position="206"/>
        <end position="227"/>
    </location>
</feature>
<evidence type="ECO:0000313" key="7">
    <source>
        <dbReference type="Proteomes" id="UP000594262"/>
    </source>
</evidence>
<evidence type="ECO:0000256" key="2">
    <source>
        <dbReference type="ARBA" id="ARBA00023125"/>
    </source>
</evidence>
<dbReference type="OrthoDB" id="10682001at2759"/>
<dbReference type="GO" id="GO:0030154">
    <property type="term" value="P:cell differentiation"/>
    <property type="evidence" value="ECO:0007669"/>
    <property type="project" value="TreeGrafter"/>
</dbReference>
<sequence>MAFPDFPLTNEDNTATADQYTLSHHKDLNNNSTEHVSATTQEHIRNISNLNISNKSILEKFEAMNKCIDYFQQQLQEHKGSINELEFSLTSHKRTQGPKEDTDDDLHYESGCGLFPFIQKCLLNETKYYDTIRWVNKAEQEFKIVDPDNLATLWGQEKRKEGMTKRKLTRSLAYLVNAKKKLRRSSSRTFIYQIINKFGRSMCPSPESNWEESPTTLEKSQPTPTMEQMKQILRQNPKYLQVLIDVQKQQKESIGSKNILKAGSKRSSNTQDQQVPEKSVKLNQESIFKTPQQQSQNNFIDTASSFNWSQSYNNNNYSPSPANDSYVSFSPLSTSSDGSSNFSQVCDGNNNFMSTTTSNFVSLSDSSNSIFSGDSLFNSGNSSSTLFNNNSTSNFMQQMSTTVSTVNFTPENSTSSIFTTPVSDTNSYSQQVTSVPTNFTNPIAHSLVSDVSDIGSIIPTFCLNRNSGLNNDIFAYLQ</sequence>
<protein>
    <recommendedName>
        <fullName evidence="5">ETS domain-containing protein</fullName>
    </recommendedName>
</protein>
<dbReference type="Proteomes" id="UP000594262">
    <property type="component" value="Unplaced"/>
</dbReference>
<accession>A0A7M5VGQ1</accession>
<dbReference type="SUPFAM" id="SSF46785">
    <property type="entry name" value="Winged helix' DNA-binding domain"/>
    <property type="match status" value="1"/>
</dbReference>
<dbReference type="InterPro" id="IPR046328">
    <property type="entry name" value="ETS_fam"/>
</dbReference>
<dbReference type="Pfam" id="PF00178">
    <property type="entry name" value="Ets"/>
    <property type="match status" value="1"/>
</dbReference>
<evidence type="ECO:0000259" key="5">
    <source>
        <dbReference type="PROSITE" id="PS50061"/>
    </source>
</evidence>
<dbReference type="PROSITE" id="PS50061">
    <property type="entry name" value="ETS_DOMAIN_3"/>
    <property type="match status" value="1"/>
</dbReference>
<dbReference type="InterPro" id="IPR036388">
    <property type="entry name" value="WH-like_DNA-bd_sf"/>
</dbReference>
<dbReference type="EnsemblMetazoa" id="CLYHEMT011015.1">
    <property type="protein sequence ID" value="CLYHEMP011015.1"/>
    <property type="gene ID" value="CLYHEMG011015"/>
</dbReference>
<proteinExistence type="inferred from homology"/>
<feature type="region of interest" description="Disordered" evidence="4">
    <location>
        <begin position="203"/>
        <end position="227"/>
    </location>
</feature>
<dbReference type="GO" id="GO:0005634">
    <property type="term" value="C:nucleus"/>
    <property type="evidence" value="ECO:0007669"/>
    <property type="project" value="UniProtKB-SubCell"/>
</dbReference>
<feature type="region of interest" description="Disordered" evidence="4">
    <location>
        <begin position="255"/>
        <end position="280"/>
    </location>
</feature>
<dbReference type="GO" id="GO:0000981">
    <property type="term" value="F:DNA-binding transcription factor activity, RNA polymerase II-specific"/>
    <property type="evidence" value="ECO:0007669"/>
    <property type="project" value="TreeGrafter"/>
</dbReference>
<comment type="similarity">
    <text evidence="1 3">Belongs to the ETS family.</text>
</comment>
<keyword evidence="7" id="KW-1185">Reference proteome</keyword>
<evidence type="ECO:0000313" key="6">
    <source>
        <dbReference type="EnsemblMetazoa" id="CLYHEMP011015.1"/>
    </source>
</evidence>
<dbReference type="AlphaFoldDB" id="A0A7M5VGQ1"/>
<dbReference type="RefSeq" id="XP_066915859.1">
    <property type="nucleotide sequence ID" value="XM_067059758.1"/>
</dbReference>
<feature type="domain" description="ETS" evidence="5">
    <location>
        <begin position="122"/>
        <end position="195"/>
    </location>
</feature>